<keyword evidence="4" id="KW-0378">Hydrolase</keyword>
<feature type="domain" description="Beta-hexosaminidase bacterial type N-terminal" evidence="9">
    <location>
        <begin position="20"/>
        <end position="148"/>
    </location>
</feature>
<dbReference type="Pfam" id="PF00728">
    <property type="entry name" value="Glyco_hydro_20"/>
    <property type="match status" value="1"/>
</dbReference>
<dbReference type="InterPro" id="IPR015883">
    <property type="entry name" value="Glyco_hydro_20_cat"/>
</dbReference>
<dbReference type="RefSeq" id="WP_090156464.1">
    <property type="nucleotide sequence ID" value="NZ_FNAN01000020.1"/>
</dbReference>
<protein>
    <recommendedName>
        <fullName evidence="3">beta-N-acetylhexosaminidase</fullName>
        <ecNumber evidence="3">3.2.1.52</ecNumber>
    </recommendedName>
</protein>
<reference evidence="11" key="1">
    <citation type="submission" date="2016-10" db="EMBL/GenBank/DDBJ databases">
        <authorList>
            <person name="Varghese N."/>
            <person name="Submissions S."/>
        </authorList>
    </citation>
    <scope>NUCLEOTIDE SEQUENCE [LARGE SCALE GENOMIC DNA]</scope>
    <source>
        <strain evidence="11">DSM 25329</strain>
    </source>
</reference>
<dbReference type="Proteomes" id="UP000198748">
    <property type="component" value="Unassembled WGS sequence"/>
</dbReference>
<dbReference type="EMBL" id="FNAN01000020">
    <property type="protein sequence ID" value="SDG59613.1"/>
    <property type="molecule type" value="Genomic_DNA"/>
</dbReference>
<dbReference type="Gene3D" id="3.20.20.80">
    <property type="entry name" value="Glycosidases"/>
    <property type="match status" value="1"/>
</dbReference>
<feature type="chain" id="PRO_5011643709" description="beta-N-acetylhexosaminidase" evidence="7">
    <location>
        <begin position="20"/>
        <end position="518"/>
    </location>
</feature>
<keyword evidence="7" id="KW-0732">Signal</keyword>
<dbReference type="GO" id="GO:0004563">
    <property type="term" value="F:beta-N-acetylhexosaminidase activity"/>
    <property type="evidence" value="ECO:0007669"/>
    <property type="project" value="UniProtKB-EC"/>
</dbReference>
<evidence type="ECO:0000256" key="3">
    <source>
        <dbReference type="ARBA" id="ARBA00012663"/>
    </source>
</evidence>
<evidence type="ECO:0000259" key="9">
    <source>
        <dbReference type="Pfam" id="PF02838"/>
    </source>
</evidence>
<evidence type="ECO:0000256" key="6">
    <source>
        <dbReference type="PIRSR" id="PIRSR625705-1"/>
    </source>
</evidence>
<dbReference type="GO" id="GO:0016020">
    <property type="term" value="C:membrane"/>
    <property type="evidence" value="ECO:0007669"/>
    <property type="project" value="TreeGrafter"/>
</dbReference>
<dbReference type="Gene3D" id="3.30.379.10">
    <property type="entry name" value="Chitobiase/beta-hexosaminidase domain 2-like"/>
    <property type="match status" value="1"/>
</dbReference>
<dbReference type="PANTHER" id="PTHR22600:SF57">
    <property type="entry name" value="BETA-N-ACETYLHEXOSAMINIDASE"/>
    <property type="match status" value="1"/>
</dbReference>
<sequence>MWKTCVSLILLTVVQLAQAQSIIPLPQSLSKQTGTFLFDKTTTIVVGTEFRNEVNDFISTVAKRSGFRLSIEKGPKSHHVIELVRDTSGLAEGYYSLNVTPSKISVRAHDPAGAYYAMMTLLQLIQFQENATNVPLSYPIQAVSITDYPRFKWRGLMLDCSRTFIPPDYIKRTLDRMAFYKLNVLHLHLIDDQGWRLEMKSRPLLTQKSSTFPEKYHEPSEFQGFYTQKDIAGLLAYAASKHIEIIPEIEGPGHNQAALYAYPNLSCTNNIKPLFPLFHGDIITAEVFCVGNPDVYPFFDDVITETASLFPTKYLHLGGDEVPRTHWAKCPKCQQLVKTGVVKDTEALQGYFMKKIAESVRKAGKRPLAWDEILEDKNGYISSDWVVMSWRDFTGKNPAIEAIRRGHDIVLSPTSHLYFDYPYETTDTKRVFNYSPFADIPDKADQQHVLGIQANFWSHIDRTQSRIDYQLYPRTLALAERAWSSAENTDFENFKARKAQHLPWLDYMQVIYNKISDR</sequence>
<organism evidence="10 11">
    <name type="scientific">Dyadobacter soli</name>
    <dbReference type="NCBI Taxonomy" id="659014"/>
    <lineage>
        <taxon>Bacteria</taxon>
        <taxon>Pseudomonadati</taxon>
        <taxon>Bacteroidota</taxon>
        <taxon>Cytophagia</taxon>
        <taxon>Cytophagales</taxon>
        <taxon>Spirosomataceae</taxon>
        <taxon>Dyadobacter</taxon>
    </lineage>
</organism>
<feature type="active site" description="Proton donor" evidence="6">
    <location>
        <position position="321"/>
    </location>
</feature>
<evidence type="ECO:0000256" key="7">
    <source>
        <dbReference type="SAM" id="SignalP"/>
    </source>
</evidence>
<feature type="domain" description="Glycoside hydrolase family 20 catalytic" evidence="8">
    <location>
        <begin position="151"/>
        <end position="485"/>
    </location>
</feature>
<dbReference type="InterPro" id="IPR029018">
    <property type="entry name" value="Hex-like_dom2"/>
</dbReference>
<feature type="signal peptide" evidence="7">
    <location>
        <begin position="1"/>
        <end position="19"/>
    </location>
</feature>
<evidence type="ECO:0000256" key="5">
    <source>
        <dbReference type="ARBA" id="ARBA00023295"/>
    </source>
</evidence>
<dbReference type="EC" id="3.2.1.52" evidence="3"/>
<keyword evidence="5" id="KW-0326">Glycosidase</keyword>
<dbReference type="SUPFAM" id="SSF51445">
    <property type="entry name" value="(Trans)glycosidases"/>
    <property type="match status" value="1"/>
</dbReference>
<keyword evidence="11" id="KW-1185">Reference proteome</keyword>
<dbReference type="SUPFAM" id="SSF55545">
    <property type="entry name" value="beta-N-acetylhexosaminidase-like domain"/>
    <property type="match status" value="1"/>
</dbReference>
<evidence type="ECO:0000256" key="1">
    <source>
        <dbReference type="ARBA" id="ARBA00001231"/>
    </source>
</evidence>
<comment type="similarity">
    <text evidence="2">Belongs to the glycosyl hydrolase 20 family.</text>
</comment>
<evidence type="ECO:0000256" key="2">
    <source>
        <dbReference type="ARBA" id="ARBA00006285"/>
    </source>
</evidence>
<dbReference type="InterPro" id="IPR017853">
    <property type="entry name" value="GH"/>
</dbReference>
<dbReference type="InterPro" id="IPR015882">
    <property type="entry name" value="HEX_bac_N"/>
</dbReference>
<dbReference type="AlphaFoldDB" id="A0A1G7VIQ2"/>
<comment type="catalytic activity">
    <reaction evidence="1">
        <text>Hydrolysis of terminal non-reducing N-acetyl-D-hexosamine residues in N-acetyl-beta-D-hexosaminides.</text>
        <dbReference type="EC" id="3.2.1.52"/>
    </reaction>
</comment>
<dbReference type="GO" id="GO:0005975">
    <property type="term" value="P:carbohydrate metabolic process"/>
    <property type="evidence" value="ECO:0007669"/>
    <property type="project" value="InterPro"/>
</dbReference>
<gene>
    <name evidence="10" type="ORF">SAMN04487996_12091</name>
</gene>
<accession>A0A1G7VIQ2</accession>
<evidence type="ECO:0000313" key="10">
    <source>
        <dbReference type="EMBL" id="SDG59613.1"/>
    </source>
</evidence>
<dbReference type="STRING" id="659014.SAMN04487996_12091"/>
<dbReference type="CDD" id="cd06563">
    <property type="entry name" value="GH20_chitobiase-like"/>
    <property type="match status" value="1"/>
</dbReference>
<dbReference type="InterPro" id="IPR025705">
    <property type="entry name" value="Beta_hexosaminidase_sua/sub"/>
</dbReference>
<proteinExistence type="inferred from homology"/>
<dbReference type="GO" id="GO:0030203">
    <property type="term" value="P:glycosaminoglycan metabolic process"/>
    <property type="evidence" value="ECO:0007669"/>
    <property type="project" value="TreeGrafter"/>
</dbReference>
<evidence type="ECO:0000256" key="4">
    <source>
        <dbReference type="ARBA" id="ARBA00022801"/>
    </source>
</evidence>
<dbReference type="PRINTS" id="PR00738">
    <property type="entry name" value="GLHYDRLASE20"/>
</dbReference>
<dbReference type="Pfam" id="PF02838">
    <property type="entry name" value="Glyco_hydro_20b"/>
    <property type="match status" value="1"/>
</dbReference>
<dbReference type="PANTHER" id="PTHR22600">
    <property type="entry name" value="BETA-HEXOSAMINIDASE"/>
    <property type="match status" value="1"/>
</dbReference>
<dbReference type="OrthoDB" id="9763537at2"/>
<evidence type="ECO:0000259" key="8">
    <source>
        <dbReference type="Pfam" id="PF00728"/>
    </source>
</evidence>
<evidence type="ECO:0000313" key="11">
    <source>
        <dbReference type="Proteomes" id="UP000198748"/>
    </source>
</evidence>
<name>A0A1G7VIQ2_9BACT</name>